<dbReference type="RefSeq" id="WP_133700112.1">
    <property type="nucleotide sequence ID" value="NZ_SNXS01000002.1"/>
</dbReference>
<organism evidence="1 2">
    <name type="scientific">Roseateles toxinivorans</name>
    <dbReference type="NCBI Taxonomy" id="270368"/>
    <lineage>
        <taxon>Bacteria</taxon>
        <taxon>Pseudomonadati</taxon>
        <taxon>Pseudomonadota</taxon>
        <taxon>Betaproteobacteria</taxon>
        <taxon>Burkholderiales</taxon>
        <taxon>Sphaerotilaceae</taxon>
        <taxon>Roseateles</taxon>
    </lineage>
</organism>
<keyword evidence="2" id="KW-1185">Reference proteome</keyword>
<evidence type="ECO:0000313" key="2">
    <source>
        <dbReference type="Proteomes" id="UP000295361"/>
    </source>
</evidence>
<accession>A0A4R6QP74</accession>
<dbReference type="AlphaFoldDB" id="A0A4R6QP74"/>
<sequence>MYSYQLTGLDHRLFEPLFELPDEALARIGAQRRTATEADAYPCRISLEDAALGDELLLLPFEHQPADSPYRASGPIFVRRGVKQRTMVVAEAPSYVGKRLISVRAYDAAHMIVDAAVCEGTQVGTEIERCFANQAVAYIHLHNAKRGCFSCRVDRKG</sequence>
<protein>
    <submittedName>
        <fullName evidence="1">Uncharacterized protein DUF1203</fullName>
    </submittedName>
</protein>
<dbReference type="OrthoDB" id="5953307at2"/>
<dbReference type="Proteomes" id="UP000295361">
    <property type="component" value="Unassembled WGS sequence"/>
</dbReference>
<dbReference type="Pfam" id="PF06718">
    <property type="entry name" value="DUF1203"/>
    <property type="match status" value="1"/>
</dbReference>
<dbReference type="PIRSF" id="PIRSF034110">
    <property type="entry name" value="DUF1203"/>
    <property type="match status" value="1"/>
</dbReference>
<reference evidence="1 2" key="1">
    <citation type="submission" date="2019-03" db="EMBL/GenBank/DDBJ databases">
        <title>Genomic Encyclopedia of Type Strains, Phase IV (KMG-IV): sequencing the most valuable type-strain genomes for metagenomic binning, comparative biology and taxonomic classification.</title>
        <authorList>
            <person name="Goeker M."/>
        </authorList>
    </citation>
    <scope>NUCLEOTIDE SEQUENCE [LARGE SCALE GENOMIC DNA]</scope>
    <source>
        <strain evidence="1 2">DSM 16998</strain>
    </source>
</reference>
<dbReference type="EMBL" id="SNXS01000002">
    <property type="protein sequence ID" value="TDP72660.1"/>
    <property type="molecule type" value="Genomic_DNA"/>
</dbReference>
<proteinExistence type="predicted"/>
<evidence type="ECO:0000313" key="1">
    <source>
        <dbReference type="EMBL" id="TDP72660.1"/>
    </source>
</evidence>
<name>A0A4R6QP74_9BURK</name>
<dbReference type="InParanoid" id="A0A4R6QP74"/>
<dbReference type="InterPro" id="IPR009593">
    <property type="entry name" value="DUF1203"/>
</dbReference>
<comment type="caution">
    <text evidence="1">The sequence shown here is derived from an EMBL/GenBank/DDBJ whole genome shotgun (WGS) entry which is preliminary data.</text>
</comment>
<gene>
    <name evidence="1" type="ORF">DES47_102405</name>
</gene>